<dbReference type="Pfam" id="PF08281">
    <property type="entry name" value="Sigma70_r4_2"/>
    <property type="match status" value="1"/>
</dbReference>
<comment type="similarity">
    <text evidence="1 6">Belongs to the sigma-70 factor family. ECF subfamily.</text>
</comment>
<dbReference type="InterPro" id="IPR014284">
    <property type="entry name" value="RNA_pol_sigma-70_dom"/>
</dbReference>
<keyword evidence="2 6" id="KW-0805">Transcription regulation</keyword>
<feature type="domain" description="RNA polymerase sigma-70 region 2" evidence="7">
    <location>
        <begin position="28"/>
        <end position="94"/>
    </location>
</feature>
<proteinExistence type="inferred from homology"/>
<accession>A0A1V2H7V6</accession>
<dbReference type="SUPFAM" id="SSF88946">
    <property type="entry name" value="Sigma2 domain of RNA polymerase sigma factors"/>
    <property type="match status" value="1"/>
</dbReference>
<dbReference type="AlphaFoldDB" id="A0A1V2H7V6"/>
<name>A0A1V2H7V6_9PROT</name>
<reference evidence="9 10" key="1">
    <citation type="submission" date="2016-10" db="EMBL/GenBank/DDBJ databases">
        <title>Draft Genome sequence of Roseomonas sp. strain M3.</title>
        <authorList>
            <person name="Subhash Y."/>
            <person name="Lee S."/>
        </authorList>
    </citation>
    <scope>NUCLEOTIDE SEQUENCE [LARGE SCALE GENOMIC DNA]</scope>
    <source>
        <strain evidence="9 10">M3</strain>
    </source>
</reference>
<sequence length="187" mass="19796">MARDHAAATDEALIAWSAGGDRPAFNALAARHLPRLHALAQRITGSAAEAEEIAQEALLRAWQQAARFDPGRARFGTWLYRIAANLAIDAARRRPAAAMLAVHDLADSLADPGLTPEDSLALRQQDAALQAALAALPERQRAALALAHDQGLSGAEAAAILDTSERAVEGLLHRARRFLAARLAALG</sequence>
<evidence type="ECO:0000256" key="1">
    <source>
        <dbReference type="ARBA" id="ARBA00010641"/>
    </source>
</evidence>
<gene>
    <name evidence="9" type="ORF">BKE38_03220</name>
</gene>
<dbReference type="InterPro" id="IPR039425">
    <property type="entry name" value="RNA_pol_sigma-70-like"/>
</dbReference>
<dbReference type="PANTHER" id="PTHR43133:SF8">
    <property type="entry name" value="RNA POLYMERASE SIGMA FACTOR HI_1459-RELATED"/>
    <property type="match status" value="1"/>
</dbReference>
<evidence type="ECO:0000256" key="3">
    <source>
        <dbReference type="ARBA" id="ARBA00023082"/>
    </source>
</evidence>
<keyword evidence="5 6" id="KW-0804">Transcription</keyword>
<dbReference type="Gene3D" id="1.10.10.10">
    <property type="entry name" value="Winged helix-like DNA-binding domain superfamily/Winged helix DNA-binding domain"/>
    <property type="match status" value="1"/>
</dbReference>
<evidence type="ECO:0000256" key="4">
    <source>
        <dbReference type="ARBA" id="ARBA00023125"/>
    </source>
</evidence>
<keyword evidence="10" id="KW-1185">Reference proteome</keyword>
<dbReference type="InterPro" id="IPR013324">
    <property type="entry name" value="RNA_pol_sigma_r3/r4-like"/>
</dbReference>
<dbReference type="GO" id="GO:0006352">
    <property type="term" value="P:DNA-templated transcription initiation"/>
    <property type="evidence" value="ECO:0007669"/>
    <property type="project" value="InterPro"/>
</dbReference>
<protein>
    <recommendedName>
        <fullName evidence="6">RNA polymerase sigma factor</fullName>
    </recommendedName>
</protein>
<dbReference type="NCBIfam" id="TIGR02937">
    <property type="entry name" value="sigma70-ECF"/>
    <property type="match status" value="1"/>
</dbReference>
<dbReference type="SUPFAM" id="SSF88659">
    <property type="entry name" value="Sigma3 and sigma4 domains of RNA polymerase sigma factors"/>
    <property type="match status" value="1"/>
</dbReference>
<feature type="domain" description="RNA polymerase sigma factor 70 region 4 type 2" evidence="8">
    <location>
        <begin position="128"/>
        <end position="179"/>
    </location>
</feature>
<dbReference type="Proteomes" id="UP000188879">
    <property type="component" value="Unassembled WGS sequence"/>
</dbReference>
<comment type="caution">
    <text evidence="9">The sequence shown here is derived from an EMBL/GenBank/DDBJ whole genome shotgun (WGS) entry which is preliminary data.</text>
</comment>
<keyword evidence="4 6" id="KW-0238">DNA-binding</keyword>
<dbReference type="InterPro" id="IPR013249">
    <property type="entry name" value="RNA_pol_sigma70_r4_t2"/>
</dbReference>
<dbReference type="PROSITE" id="PS01063">
    <property type="entry name" value="SIGMA70_ECF"/>
    <property type="match status" value="1"/>
</dbReference>
<dbReference type="GO" id="GO:0016987">
    <property type="term" value="F:sigma factor activity"/>
    <property type="evidence" value="ECO:0007669"/>
    <property type="project" value="UniProtKB-KW"/>
</dbReference>
<dbReference type="PANTHER" id="PTHR43133">
    <property type="entry name" value="RNA POLYMERASE ECF-TYPE SIGMA FACTO"/>
    <property type="match status" value="1"/>
</dbReference>
<dbReference type="Pfam" id="PF04542">
    <property type="entry name" value="Sigma70_r2"/>
    <property type="match status" value="1"/>
</dbReference>
<dbReference type="InterPro" id="IPR036388">
    <property type="entry name" value="WH-like_DNA-bd_sf"/>
</dbReference>
<dbReference type="EMBL" id="MLCO01000020">
    <property type="protein sequence ID" value="ONG58277.1"/>
    <property type="molecule type" value="Genomic_DNA"/>
</dbReference>
<evidence type="ECO:0000256" key="5">
    <source>
        <dbReference type="ARBA" id="ARBA00023163"/>
    </source>
</evidence>
<dbReference type="InterPro" id="IPR013325">
    <property type="entry name" value="RNA_pol_sigma_r2"/>
</dbReference>
<evidence type="ECO:0000313" key="10">
    <source>
        <dbReference type="Proteomes" id="UP000188879"/>
    </source>
</evidence>
<keyword evidence="3 6" id="KW-0731">Sigma factor</keyword>
<evidence type="ECO:0000313" key="9">
    <source>
        <dbReference type="EMBL" id="ONG58277.1"/>
    </source>
</evidence>
<dbReference type="Gene3D" id="1.10.1740.10">
    <property type="match status" value="1"/>
</dbReference>
<dbReference type="InterPro" id="IPR007627">
    <property type="entry name" value="RNA_pol_sigma70_r2"/>
</dbReference>
<dbReference type="GO" id="GO:0003677">
    <property type="term" value="F:DNA binding"/>
    <property type="evidence" value="ECO:0007669"/>
    <property type="project" value="UniProtKB-KW"/>
</dbReference>
<dbReference type="InterPro" id="IPR000838">
    <property type="entry name" value="RNA_pol_sigma70_ECF_CS"/>
</dbReference>
<organism evidence="9 10">
    <name type="scientific">Teichococcus deserti</name>
    <dbReference type="NCBI Taxonomy" id="1817963"/>
    <lineage>
        <taxon>Bacteria</taxon>
        <taxon>Pseudomonadati</taxon>
        <taxon>Pseudomonadota</taxon>
        <taxon>Alphaproteobacteria</taxon>
        <taxon>Acetobacterales</taxon>
        <taxon>Roseomonadaceae</taxon>
        <taxon>Roseomonas</taxon>
    </lineage>
</organism>
<evidence type="ECO:0000256" key="6">
    <source>
        <dbReference type="RuleBase" id="RU000716"/>
    </source>
</evidence>
<evidence type="ECO:0000259" key="8">
    <source>
        <dbReference type="Pfam" id="PF08281"/>
    </source>
</evidence>
<evidence type="ECO:0000256" key="2">
    <source>
        <dbReference type="ARBA" id="ARBA00023015"/>
    </source>
</evidence>
<evidence type="ECO:0000259" key="7">
    <source>
        <dbReference type="Pfam" id="PF04542"/>
    </source>
</evidence>